<dbReference type="GO" id="GO:0005524">
    <property type="term" value="F:ATP binding"/>
    <property type="evidence" value="ECO:0007669"/>
    <property type="project" value="UniProtKB-UniRule"/>
</dbReference>
<reference evidence="13" key="1">
    <citation type="submission" date="2016-09" db="EMBL/GenBank/DDBJ databases">
        <title>Draft genome sequence of a novel species of the family Streptococcaceae isolated from flowers.</title>
        <authorList>
            <person name="Chuah L.-O."/>
            <person name="Yap K.-P."/>
            <person name="Thong K.L."/>
            <person name="Liong M.T."/>
            <person name="Ahmad R."/>
            <person name="Rusul G."/>
        </authorList>
    </citation>
    <scope>NUCLEOTIDE SEQUENCE [LARGE SCALE GENOMIC DNA]</scope>
    <source>
        <strain evidence="13">DF1</strain>
    </source>
</reference>
<dbReference type="GO" id="GO:0004814">
    <property type="term" value="F:arginine-tRNA ligase activity"/>
    <property type="evidence" value="ECO:0007669"/>
    <property type="project" value="InterPro"/>
</dbReference>
<protein>
    <recommendedName>
        <fullName evidence="10">Glycine--tRNA ligase beta subunit</fullName>
        <ecNumber evidence="10">6.1.1.14</ecNumber>
    </recommendedName>
    <alternativeName>
        <fullName evidence="10">Glycyl-tRNA synthetase beta subunit</fullName>
        <shortName evidence="10">GlyRS</shortName>
    </alternativeName>
</protein>
<keyword evidence="4 10" id="KW-0436">Ligase</keyword>
<evidence type="ECO:0000256" key="6">
    <source>
        <dbReference type="ARBA" id="ARBA00022840"/>
    </source>
</evidence>
<dbReference type="PANTHER" id="PTHR30075">
    <property type="entry name" value="GLYCYL-TRNA SYNTHETASE"/>
    <property type="match status" value="1"/>
</dbReference>
<dbReference type="GO" id="GO:0006420">
    <property type="term" value="P:arginyl-tRNA aminoacylation"/>
    <property type="evidence" value="ECO:0007669"/>
    <property type="project" value="InterPro"/>
</dbReference>
<dbReference type="PANTHER" id="PTHR30075:SF2">
    <property type="entry name" value="GLYCINE--TRNA LIGASE, CHLOROPLASTIC_MITOCHONDRIAL 2"/>
    <property type="match status" value="1"/>
</dbReference>
<dbReference type="InterPro" id="IPR006194">
    <property type="entry name" value="Gly-tRNA-synth_heterodimer"/>
</dbReference>
<dbReference type="Proteomes" id="UP000178622">
    <property type="component" value="Unassembled WGS sequence"/>
</dbReference>
<evidence type="ECO:0000313" key="13">
    <source>
        <dbReference type="Proteomes" id="UP000178622"/>
    </source>
</evidence>
<organism evidence="12 13">
    <name type="scientific">Floricoccus tropicus</name>
    <dbReference type="NCBI Taxonomy" id="1859473"/>
    <lineage>
        <taxon>Bacteria</taxon>
        <taxon>Bacillati</taxon>
        <taxon>Bacillota</taxon>
        <taxon>Bacilli</taxon>
        <taxon>Lactobacillales</taxon>
        <taxon>Streptococcaceae</taxon>
        <taxon>Floricoccus</taxon>
    </lineage>
</organism>
<comment type="similarity">
    <text evidence="2 10">Belongs to the class-II aminoacyl-tRNA synthetase family.</text>
</comment>
<evidence type="ECO:0000256" key="4">
    <source>
        <dbReference type="ARBA" id="ARBA00022598"/>
    </source>
</evidence>
<evidence type="ECO:0000256" key="8">
    <source>
        <dbReference type="ARBA" id="ARBA00023146"/>
    </source>
</evidence>
<dbReference type="InterPro" id="IPR008909">
    <property type="entry name" value="DALR_anticod-bd"/>
</dbReference>
<keyword evidence="7 10" id="KW-0648">Protein biosynthesis</keyword>
<evidence type="ECO:0000256" key="10">
    <source>
        <dbReference type="HAMAP-Rule" id="MF_00255"/>
    </source>
</evidence>
<evidence type="ECO:0000259" key="11">
    <source>
        <dbReference type="Pfam" id="PF05746"/>
    </source>
</evidence>
<evidence type="ECO:0000313" key="12">
    <source>
        <dbReference type="EMBL" id="OFI49893.1"/>
    </source>
</evidence>
<evidence type="ECO:0000256" key="9">
    <source>
        <dbReference type="ARBA" id="ARBA00047937"/>
    </source>
</evidence>
<dbReference type="PRINTS" id="PR01045">
    <property type="entry name" value="TRNASYNTHGB"/>
</dbReference>
<evidence type="ECO:0000256" key="3">
    <source>
        <dbReference type="ARBA" id="ARBA00022490"/>
    </source>
</evidence>
<accession>A0A1E8GQI1</accession>
<sequence>MAEYLLEIGLEEMPAHLVTPSINQLAERMEKFLAENRVDFESITKFSTPRRLAVLVNGLAEESEDITEKVKGPSMKIAKDDQGNWSKAVLGFSRGQGVNPDDLVEENGYLYADKHTPGVVTSEILEKVGSDVIEKMNFSTYMKWGNNTLLFVRPIQWLVSLYNDQVVPFSILEDTASNVSRGHRFLANNNIVIKNASDYEKDLADNFVVANADVRKEEITNQIDALAKENDWQMYLEPGLLEEVNNIVEYPTAFIGSFDKKYLDVPDEVLVTSMREHQRYFEVRDNQGDLLPNFVSVRNGNAEHIDNVISGNEKVLVARLEDGEFFWREDQKLKIEDLVEKLKKVTFHEKIGSIYDHMGRTKVIAEKLASHLMLSEDKIEKIDRAADIYKFDLLTNMVGEFPELQGVMGEKYALLAGEDEEVAAAIREQYMPLSADGELPESEIGAILSVADKLDTLLSFITVDLIPSGSNDPYALRRATQGIVRIIEDKNWDIELDKIIDELYPLRINGFKYRNRKAVMEFIRARVAKILEGRARRDIIDAVIATGSLDIASLTENAQILTAKSEKDGFKESVEALARVANMAGKLEGTPVIEESLFENDSEKALFKAIQAVNIGENAEENIDNLFDLAKPISDFFENTMVMTEDKKLKNNRLSLLSDLNNKAQKVADFSKINTK</sequence>
<dbReference type="InterPro" id="IPR015944">
    <property type="entry name" value="Gly-tRNA-synth_bsu"/>
</dbReference>
<comment type="subcellular location">
    <subcellularLocation>
        <location evidence="1 10">Cytoplasm</location>
    </subcellularLocation>
</comment>
<dbReference type="Pfam" id="PF05746">
    <property type="entry name" value="DALR_1"/>
    <property type="match status" value="1"/>
</dbReference>
<dbReference type="NCBIfam" id="TIGR00211">
    <property type="entry name" value="glyS"/>
    <property type="match status" value="1"/>
</dbReference>
<keyword evidence="13" id="KW-1185">Reference proteome</keyword>
<keyword evidence="3 10" id="KW-0963">Cytoplasm</keyword>
<keyword evidence="8 10" id="KW-0030">Aminoacyl-tRNA synthetase</keyword>
<dbReference type="PROSITE" id="PS50861">
    <property type="entry name" value="AA_TRNA_LIGASE_II_GLYAB"/>
    <property type="match status" value="1"/>
</dbReference>
<dbReference type="HAMAP" id="MF_00255">
    <property type="entry name" value="Gly_tRNA_synth_beta"/>
    <property type="match status" value="1"/>
</dbReference>
<comment type="catalytic activity">
    <reaction evidence="9 10">
        <text>tRNA(Gly) + glycine + ATP = glycyl-tRNA(Gly) + AMP + diphosphate</text>
        <dbReference type="Rhea" id="RHEA:16013"/>
        <dbReference type="Rhea" id="RHEA-COMP:9664"/>
        <dbReference type="Rhea" id="RHEA-COMP:9683"/>
        <dbReference type="ChEBI" id="CHEBI:30616"/>
        <dbReference type="ChEBI" id="CHEBI:33019"/>
        <dbReference type="ChEBI" id="CHEBI:57305"/>
        <dbReference type="ChEBI" id="CHEBI:78442"/>
        <dbReference type="ChEBI" id="CHEBI:78522"/>
        <dbReference type="ChEBI" id="CHEBI:456215"/>
        <dbReference type="EC" id="6.1.1.14"/>
    </reaction>
</comment>
<dbReference type="AlphaFoldDB" id="A0A1E8GQI1"/>
<name>A0A1E8GQI1_9LACT</name>
<feature type="domain" description="DALR anticodon binding" evidence="11">
    <location>
        <begin position="576"/>
        <end position="659"/>
    </location>
</feature>
<dbReference type="EMBL" id="MKIR01000004">
    <property type="protein sequence ID" value="OFI49893.1"/>
    <property type="molecule type" value="Genomic_DNA"/>
</dbReference>
<dbReference type="STRING" id="1859473.BG261_09615"/>
<comment type="subunit">
    <text evidence="10">Tetramer of two alpha and two beta subunits.</text>
</comment>
<dbReference type="GO" id="GO:0005829">
    <property type="term" value="C:cytosol"/>
    <property type="evidence" value="ECO:0007669"/>
    <property type="project" value="TreeGrafter"/>
</dbReference>
<evidence type="ECO:0000256" key="1">
    <source>
        <dbReference type="ARBA" id="ARBA00004496"/>
    </source>
</evidence>
<dbReference type="GO" id="GO:0004820">
    <property type="term" value="F:glycine-tRNA ligase activity"/>
    <property type="evidence" value="ECO:0007669"/>
    <property type="project" value="UniProtKB-UniRule"/>
</dbReference>
<dbReference type="EC" id="6.1.1.14" evidence="10"/>
<dbReference type="SUPFAM" id="SSF109604">
    <property type="entry name" value="HD-domain/PDEase-like"/>
    <property type="match status" value="1"/>
</dbReference>
<keyword evidence="6 10" id="KW-0067">ATP-binding</keyword>
<proteinExistence type="inferred from homology"/>
<dbReference type="Pfam" id="PF02092">
    <property type="entry name" value="tRNA_synt_2f"/>
    <property type="match status" value="1"/>
</dbReference>
<keyword evidence="5 10" id="KW-0547">Nucleotide-binding</keyword>
<evidence type="ECO:0000256" key="2">
    <source>
        <dbReference type="ARBA" id="ARBA00008226"/>
    </source>
</evidence>
<comment type="caution">
    <text evidence="12">The sequence shown here is derived from an EMBL/GenBank/DDBJ whole genome shotgun (WGS) entry which is preliminary data.</text>
</comment>
<evidence type="ECO:0000256" key="5">
    <source>
        <dbReference type="ARBA" id="ARBA00022741"/>
    </source>
</evidence>
<dbReference type="OrthoDB" id="9775440at2"/>
<gene>
    <name evidence="10" type="primary">glyS</name>
    <name evidence="12" type="ORF">BG261_09615</name>
</gene>
<dbReference type="GO" id="GO:0006426">
    <property type="term" value="P:glycyl-tRNA aminoacylation"/>
    <property type="evidence" value="ECO:0007669"/>
    <property type="project" value="UniProtKB-UniRule"/>
</dbReference>
<evidence type="ECO:0000256" key="7">
    <source>
        <dbReference type="ARBA" id="ARBA00022917"/>
    </source>
</evidence>